<dbReference type="Gene3D" id="3.20.20.30">
    <property type="entry name" value="Luciferase-like domain"/>
    <property type="match status" value="1"/>
</dbReference>
<dbReference type="EMBL" id="LR134356">
    <property type="protein sequence ID" value="VEG58193.1"/>
    <property type="molecule type" value="Genomic_DNA"/>
</dbReference>
<evidence type="ECO:0000256" key="1">
    <source>
        <dbReference type="ARBA" id="ARBA00023002"/>
    </source>
</evidence>
<accession>A0A448J088</accession>
<proteinExistence type="predicted"/>
<dbReference type="Proteomes" id="UP000279306">
    <property type="component" value="Chromosome"/>
</dbReference>
<organism evidence="3 4">
    <name type="scientific">Mycolicibacterium aurum</name>
    <name type="common">Mycobacterium aurum</name>
    <dbReference type="NCBI Taxonomy" id="1791"/>
    <lineage>
        <taxon>Bacteria</taxon>
        <taxon>Bacillati</taxon>
        <taxon>Actinomycetota</taxon>
        <taxon>Actinomycetes</taxon>
        <taxon>Mycobacteriales</taxon>
        <taxon>Mycobacteriaceae</taxon>
        <taxon>Mycolicibacterium</taxon>
    </lineage>
</organism>
<dbReference type="EC" id="1.1.98.2" evidence="3"/>
<protein>
    <submittedName>
        <fullName evidence="3">Luciferase family protein</fullName>
        <ecNumber evidence="3">1.1.98.2</ecNumber>
    </submittedName>
</protein>
<dbReference type="Pfam" id="PF00296">
    <property type="entry name" value="Bac_luciferase"/>
    <property type="match status" value="1"/>
</dbReference>
<evidence type="ECO:0000259" key="2">
    <source>
        <dbReference type="Pfam" id="PF00296"/>
    </source>
</evidence>
<dbReference type="GO" id="GO:0052749">
    <property type="term" value="F:glucose-6-phosphate dehydrogenase (coenzyme F420) activity"/>
    <property type="evidence" value="ECO:0007669"/>
    <property type="project" value="UniProtKB-EC"/>
</dbReference>
<dbReference type="AlphaFoldDB" id="A0A448J088"/>
<dbReference type="InterPro" id="IPR036661">
    <property type="entry name" value="Luciferase-like_sf"/>
</dbReference>
<gene>
    <name evidence="3" type="primary">fgd1_10</name>
    <name evidence="3" type="ORF">NCTC10437_05219</name>
</gene>
<sequence>MLTILSITVGIDNVGRCRTGDVVPAPHGPRSSRAWSFVRGEPGYSGSMTRFGYTLMTEQNGPKELVHNAVSAEQVGFDFEVASDHYSPWLSSQGHAPYAWSVLGAVAHATDRVELMTYVTCPTFRYHPAIVAQKAATLQILADGRFTLGLGSGENLNEHVVGEGWPTVARRQDMLAEAIQIIRELQTGDMVDWKGEYFEVDSARLWDVPEVPLPIAAAVSGDRSVEQFATLADHLIAVEPKKDLVDAWHEARRGTGLPGEVRVIGQIPICWDPDRDAAVDRAHDQFRWFAGGWSVNADLPTTAGFSGATQFVRKEDVAESIPCGPDLDAIVDAVAEYWEAGFTDIALVQVGGDSQEAFFKEAAAPLLDKLRSASQ</sequence>
<dbReference type="CDD" id="cd01097">
    <property type="entry name" value="Tetrahydromethanopterin_reductase"/>
    <property type="match status" value="1"/>
</dbReference>
<dbReference type="PANTHER" id="PTHR43244">
    <property type="match status" value="1"/>
</dbReference>
<keyword evidence="1 3" id="KW-0560">Oxidoreductase</keyword>
<evidence type="ECO:0000313" key="3">
    <source>
        <dbReference type="EMBL" id="VEG58193.1"/>
    </source>
</evidence>
<dbReference type="InterPro" id="IPR050564">
    <property type="entry name" value="F420-G6PD/mer"/>
</dbReference>
<dbReference type="InterPro" id="IPR019945">
    <property type="entry name" value="F420_G6P_DH-rel"/>
</dbReference>
<dbReference type="KEGG" id="mauu:NCTC10437_05219"/>
<dbReference type="PANTHER" id="PTHR43244:SF1">
    <property type="entry name" value="5,10-METHYLENETETRAHYDROMETHANOPTERIN REDUCTASE"/>
    <property type="match status" value="1"/>
</dbReference>
<keyword evidence="4" id="KW-1185">Reference proteome</keyword>
<dbReference type="GO" id="GO:0016705">
    <property type="term" value="F:oxidoreductase activity, acting on paired donors, with incorporation or reduction of molecular oxygen"/>
    <property type="evidence" value="ECO:0007669"/>
    <property type="project" value="InterPro"/>
</dbReference>
<dbReference type="SUPFAM" id="SSF51679">
    <property type="entry name" value="Bacterial luciferase-like"/>
    <property type="match status" value="1"/>
</dbReference>
<dbReference type="STRING" id="1791.GCA_001049355_04131"/>
<dbReference type="NCBIfam" id="TIGR03557">
    <property type="entry name" value="F420_G6P_family"/>
    <property type="match status" value="1"/>
</dbReference>
<evidence type="ECO:0000313" key="4">
    <source>
        <dbReference type="Proteomes" id="UP000279306"/>
    </source>
</evidence>
<reference evidence="3 4" key="1">
    <citation type="submission" date="2018-12" db="EMBL/GenBank/DDBJ databases">
        <authorList>
            <consortium name="Pathogen Informatics"/>
        </authorList>
    </citation>
    <scope>NUCLEOTIDE SEQUENCE [LARGE SCALE GENOMIC DNA]</scope>
    <source>
        <strain evidence="3 4">NCTC10437</strain>
    </source>
</reference>
<feature type="domain" description="Luciferase-like" evidence="2">
    <location>
        <begin position="50"/>
        <end position="343"/>
    </location>
</feature>
<dbReference type="InterPro" id="IPR011251">
    <property type="entry name" value="Luciferase-like_dom"/>
</dbReference>
<name>A0A448J088_MYCAU</name>